<accession>A0A3M7RZ79</accession>
<name>A0A3M7RZ79_BRAPC</name>
<evidence type="ECO:0000313" key="2">
    <source>
        <dbReference type="Proteomes" id="UP000276133"/>
    </source>
</evidence>
<dbReference type="EMBL" id="REGN01002356">
    <property type="protein sequence ID" value="RNA28655.1"/>
    <property type="molecule type" value="Genomic_DNA"/>
</dbReference>
<organism evidence="1 2">
    <name type="scientific">Brachionus plicatilis</name>
    <name type="common">Marine rotifer</name>
    <name type="synonym">Brachionus muelleri</name>
    <dbReference type="NCBI Taxonomy" id="10195"/>
    <lineage>
        <taxon>Eukaryota</taxon>
        <taxon>Metazoa</taxon>
        <taxon>Spiralia</taxon>
        <taxon>Gnathifera</taxon>
        <taxon>Rotifera</taxon>
        <taxon>Eurotatoria</taxon>
        <taxon>Monogononta</taxon>
        <taxon>Pseudotrocha</taxon>
        <taxon>Ploima</taxon>
        <taxon>Brachionidae</taxon>
        <taxon>Brachionus</taxon>
    </lineage>
</organism>
<dbReference type="AlphaFoldDB" id="A0A3M7RZ79"/>
<reference evidence="1 2" key="1">
    <citation type="journal article" date="2018" name="Sci. Rep.">
        <title>Genomic signatures of local adaptation to the degree of environmental predictability in rotifers.</title>
        <authorList>
            <person name="Franch-Gras L."/>
            <person name="Hahn C."/>
            <person name="Garcia-Roger E.M."/>
            <person name="Carmona M.J."/>
            <person name="Serra M."/>
            <person name="Gomez A."/>
        </authorList>
    </citation>
    <scope>NUCLEOTIDE SEQUENCE [LARGE SCALE GENOMIC DNA]</scope>
    <source>
        <strain evidence="1">HYR1</strain>
    </source>
</reference>
<evidence type="ECO:0000313" key="1">
    <source>
        <dbReference type="EMBL" id="RNA28655.1"/>
    </source>
</evidence>
<gene>
    <name evidence="1" type="ORF">BpHYR1_048764</name>
</gene>
<keyword evidence="2" id="KW-1185">Reference proteome</keyword>
<sequence>MIGICLSWSSNFFSRWFIIFSNSKIASSFPPLVEGDLSNFNLWSGNVSDSLCLKTSSTIPMTGIHIFEPIDITVSDFALSMFWSAVGYLSSIRSFICLTRSTALCLKSGSMELQSLNPFIFLPNISSNWENFVAEGHSSSDSSKSSANLILHASSVSSVSISSSSEFIKIISLTSTCLHKPIET</sequence>
<protein>
    <submittedName>
        <fullName evidence="1">Uncharacterized protein</fullName>
    </submittedName>
</protein>
<dbReference type="Proteomes" id="UP000276133">
    <property type="component" value="Unassembled WGS sequence"/>
</dbReference>
<proteinExistence type="predicted"/>
<comment type="caution">
    <text evidence="1">The sequence shown here is derived from an EMBL/GenBank/DDBJ whole genome shotgun (WGS) entry which is preliminary data.</text>
</comment>